<comment type="caution">
    <text evidence="2">The sequence shown here is derived from an EMBL/GenBank/DDBJ whole genome shotgun (WGS) entry which is preliminary data.</text>
</comment>
<sequence length="155" mass="17425">MDIDREVIEKGVVLAVEYQVNLCKSVTDSMPFSLYPILNLLGIPIPCWPKECKEDACPLGPQVTKEQNEVVGLGDLHESNSRSKPDIPKEEGLYSSWMPIKRHAREQASEQEPLKIEGMSFPPLHEVPPSSGDKWDSMDRIRSDPATRPVMDLVN</sequence>
<dbReference type="AlphaFoldDB" id="A0A9Q1K3Z2"/>
<reference evidence="2" key="1">
    <citation type="submission" date="2022-04" db="EMBL/GenBank/DDBJ databases">
        <title>Carnegiea gigantea Genome sequencing and assembly v2.</title>
        <authorList>
            <person name="Copetti D."/>
            <person name="Sanderson M.J."/>
            <person name="Burquez A."/>
            <person name="Wojciechowski M.F."/>
        </authorList>
    </citation>
    <scope>NUCLEOTIDE SEQUENCE</scope>
    <source>
        <strain evidence="2">SGP5-SGP5p</strain>
        <tissue evidence="2">Aerial part</tissue>
    </source>
</reference>
<evidence type="ECO:0000256" key="1">
    <source>
        <dbReference type="SAM" id="MobiDB-lite"/>
    </source>
</evidence>
<keyword evidence="3" id="KW-1185">Reference proteome</keyword>
<accession>A0A9Q1K3Z2</accession>
<feature type="region of interest" description="Disordered" evidence="1">
    <location>
        <begin position="72"/>
        <end position="91"/>
    </location>
</feature>
<protein>
    <submittedName>
        <fullName evidence="2">Uncharacterized protein</fullName>
    </submittedName>
</protein>
<feature type="compositionally biased region" description="Basic and acidic residues" evidence="1">
    <location>
        <begin position="105"/>
        <end position="115"/>
    </location>
</feature>
<organism evidence="2 3">
    <name type="scientific">Carnegiea gigantea</name>
    <dbReference type="NCBI Taxonomy" id="171969"/>
    <lineage>
        <taxon>Eukaryota</taxon>
        <taxon>Viridiplantae</taxon>
        <taxon>Streptophyta</taxon>
        <taxon>Embryophyta</taxon>
        <taxon>Tracheophyta</taxon>
        <taxon>Spermatophyta</taxon>
        <taxon>Magnoliopsida</taxon>
        <taxon>eudicotyledons</taxon>
        <taxon>Gunneridae</taxon>
        <taxon>Pentapetalae</taxon>
        <taxon>Caryophyllales</taxon>
        <taxon>Cactineae</taxon>
        <taxon>Cactaceae</taxon>
        <taxon>Cactoideae</taxon>
        <taxon>Echinocereeae</taxon>
        <taxon>Carnegiea</taxon>
    </lineage>
</organism>
<feature type="compositionally biased region" description="Basic and acidic residues" evidence="1">
    <location>
        <begin position="75"/>
        <end position="91"/>
    </location>
</feature>
<gene>
    <name evidence="2" type="ORF">Cgig2_013802</name>
</gene>
<feature type="compositionally biased region" description="Basic and acidic residues" evidence="1">
    <location>
        <begin position="133"/>
        <end position="145"/>
    </location>
</feature>
<name>A0A9Q1K3Z2_9CARY</name>
<evidence type="ECO:0000313" key="3">
    <source>
        <dbReference type="Proteomes" id="UP001153076"/>
    </source>
</evidence>
<dbReference type="EMBL" id="JAKOGI010000371">
    <property type="protein sequence ID" value="KAJ8435993.1"/>
    <property type="molecule type" value="Genomic_DNA"/>
</dbReference>
<feature type="region of interest" description="Disordered" evidence="1">
    <location>
        <begin position="100"/>
        <end position="155"/>
    </location>
</feature>
<dbReference type="Proteomes" id="UP001153076">
    <property type="component" value="Unassembled WGS sequence"/>
</dbReference>
<proteinExistence type="predicted"/>
<evidence type="ECO:0000313" key="2">
    <source>
        <dbReference type="EMBL" id="KAJ8435993.1"/>
    </source>
</evidence>